<keyword evidence="2" id="KW-1185">Reference proteome</keyword>
<organism evidence="1 2">
    <name type="scientific">Cryoendolithus antarcticus</name>
    <dbReference type="NCBI Taxonomy" id="1507870"/>
    <lineage>
        <taxon>Eukaryota</taxon>
        <taxon>Fungi</taxon>
        <taxon>Dikarya</taxon>
        <taxon>Ascomycota</taxon>
        <taxon>Pezizomycotina</taxon>
        <taxon>Dothideomycetes</taxon>
        <taxon>Dothideomycetidae</taxon>
        <taxon>Cladosporiales</taxon>
        <taxon>Cladosporiaceae</taxon>
        <taxon>Cryoendolithus</taxon>
    </lineage>
</organism>
<accession>A0A1V8SC37</accession>
<reference evidence="2" key="1">
    <citation type="submission" date="2017-03" db="EMBL/GenBank/DDBJ databases">
        <title>Genomes of endolithic fungi from Antarctica.</title>
        <authorList>
            <person name="Coleine C."/>
            <person name="Masonjones S."/>
            <person name="Stajich J.E."/>
        </authorList>
    </citation>
    <scope>NUCLEOTIDE SEQUENCE [LARGE SCALE GENOMIC DNA]</scope>
    <source>
        <strain evidence="2">CCFEE 5527</strain>
    </source>
</reference>
<sequence length="285" mass="31364">MPSTSITSADLIPASMPLPHTPRILATSAPAFEDADEIDLDPQSHFLSPMASYEHWSDDDEDDDDVPDWDAGIIDFGLLYEDHKKADVPLPSKWNGLLADQAQLYQQTVQRTSTAVEPEFLARNGSGDSLPGLTPDASPQVNDDMDYDSDGDGLVMPTRRNVPVFNLIITPPAEDLEAALAEAAAGNETDEEDYLPLSFFVKRSQAQRKAAAQHATATSSAPAVQPRMVRPGLKHDRTLSGKRHSWVKPSRGLYSIREGLREETVEAEDVFAKPERALLRRGRTF</sequence>
<dbReference type="AlphaFoldDB" id="A0A1V8SC37"/>
<dbReference type="InParanoid" id="A0A1V8SC37"/>
<dbReference type="OrthoDB" id="3901046at2759"/>
<protein>
    <submittedName>
        <fullName evidence="1">Uncharacterized protein</fullName>
    </submittedName>
</protein>
<dbReference type="EMBL" id="NAJO01000067">
    <property type="protein sequence ID" value="OQN96391.1"/>
    <property type="molecule type" value="Genomic_DNA"/>
</dbReference>
<evidence type="ECO:0000313" key="2">
    <source>
        <dbReference type="Proteomes" id="UP000192596"/>
    </source>
</evidence>
<gene>
    <name evidence="1" type="ORF">B0A48_17643</name>
</gene>
<comment type="caution">
    <text evidence="1">The sequence shown here is derived from an EMBL/GenBank/DDBJ whole genome shotgun (WGS) entry which is preliminary data.</text>
</comment>
<name>A0A1V8SC37_9PEZI</name>
<evidence type="ECO:0000313" key="1">
    <source>
        <dbReference type="EMBL" id="OQN96391.1"/>
    </source>
</evidence>
<dbReference type="Proteomes" id="UP000192596">
    <property type="component" value="Unassembled WGS sequence"/>
</dbReference>
<proteinExistence type="predicted"/>